<proteinExistence type="predicted"/>
<dbReference type="Proteomes" id="UP000244855">
    <property type="component" value="Unassembled WGS sequence"/>
</dbReference>
<reference evidence="2 3" key="1">
    <citation type="journal article" date="2018" name="Sci. Rep.">
        <title>Comparative genomics provides insights into the lifestyle and reveals functional heterogeneity of dark septate endophytic fungi.</title>
        <authorList>
            <person name="Knapp D.G."/>
            <person name="Nemeth J.B."/>
            <person name="Barry K."/>
            <person name="Hainaut M."/>
            <person name="Henrissat B."/>
            <person name="Johnson J."/>
            <person name="Kuo A."/>
            <person name="Lim J.H.P."/>
            <person name="Lipzen A."/>
            <person name="Nolan M."/>
            <person name="Ohm R.A."/>
            <person name="Tamas L."/>
            <person name="Grigoriev I.V."/>
            <person name="Spatafora J.W."/>
            <person name="Nagy L.G."/>
            <person name="Kovacs G.M."/>
        </authorList>
    </citation>
    <scope>NUCLEOTIDE SEQUENCE [LARGE SCALE GENOMIC DNA]</scope>
    <source>
        <strain evidence="2 3">DSE2036</strain>
    </source>
</reference>
<accession>A0A2V1E0A1</accession>
<protein>
    <recommendedName>
        <fullName evidence="1">DUF7580 domain-containing protein</fullName>
    </recommendedName>
</protein>
<dbReference type="OrthoDB" id="3565018at2759"/>
<evidence type="ECO:0000259" key="1">
    <source>
        <dbReference type="Pfam" id="PF24476"/>
    </source>
</evidence>
<evidence type="ECO:0000313" key="3">
    <source>
        <dbReference type="Proteomes" id="UP000244855"/>
    </source>
</evidence>
<dbReference type="AlphaFoldDB" id="A0A2V1E0A1"/>
<organism evidence="2 3">
    <name type="scientific">Periconia macrospinosa</name>
    <dbReference type="NCBI Taxonomy" id="97972"/>
    <lineage>
        <taxon>Eukaryota</taxon>
        <taxon>Fungi</taxon>
        <taxon>Dikarya</taxon>
        <taxon>Ascomycota</taxon>
        <taxon>Pezizomycotina</taxon>
        <taxon>Dothideomycetes</taxon>
        <taxon>Pleosporomycetidae</taxon>
        <taxon>Pleosporales</taxon>
        <taxon>Massarineae</taxon>
        <taxon>Periconiaceae</taxon>
        <taxon>Periconia</taxon>
    </lineage>
</organism>
<evidence type="ECO:0000313" key="2">
    <source>
        <dbReference type="EMBL" id="PVI03054.1"/>
    </source>
</evidence>
<sequence length="481" mass="54894">MEVVGVVLGAVPLILYALDNYKQVGELVNDTRNPKNTITTIRNNIFLQRKMLVTTLQTLDRHFTKDTTMIEIEAALKSYHPSEVEQFMSIISEMNDMMKEIWDWSNVKRSFGKKRRDEICNKLTMWNISLTNCGLEKREFLPDNEAVKINEVQRRYDEKGTTKIRENVRALHEAISSALECDCPDAHNGKIQLNWHEKKHLVPGTFSFAISSKQTPSSPAPTPRVKLCTILQSSQEHQPLPVLGSNTRKRISLKSINSSTINSSTDTKRTVALPMLLRKEVDQPTNQKLGLDWKQRFRIAAALVWGVFHLCDSPWLKESLNDEMIHFFLDQNQATNSPCLSGQPYLSYNFHRSQSNSTSQPFEGSSSAQFQSNQIRSLMLYTLAIRLIELGRNKPFAKLRNQYQNINTPTACDDYKVAEHQIDELRLDSGSFYAGAVECCLRFGSLERVSMNTFENKSFSKSFFDGIVAPIQATLELRLNL</sequence>
<gene>
    <name evidence="2" type="ORF">DM02DRAFT_588552</name>
</gene>
<dbReference type="Pfam" id="PF24476">
    <property type="entry name" value="DUF7580"/>
    <property type="match status" value="1"/>
</dbReference>
<keyword evidence="3" id="KW-1185">Reference proteome</keyword>
<name>A0A2V1E0A1_9PLEO</name>
<feature type="domain" description="DUF7580" evidence="1">
    <location>
        <begin position="161"/>
        <end position="475"/>
    </location>
</feature>
<dbReference type="PANTHER" id="PTHR35186">
    <property type="entry name" value="ANK_REP_REGION DOMAIN-CONTAINING PROTEIN"/>
    <property type="match status" value="1"/>
</dbReference>
<dbReference type="InterPro" id="IPR056002">
    <property type="entry name" value="DUF7580"/>
</dbReference>
<dbReference type="EMBL" id="KZ805336">
    <property type="protein sequence ID" value="PVI03054.1"/>
    <property type="molecule type" value="Genomic_DNA"/>
</dbReference>
<dbReference type="PANTHER" id="PTHR35186:SF4">
    <property type="entry name" value="PRION-INHIBITION AND PROPAGATION HELO DOMAIN-CONTAINING PROTEIN"/>
    <property type="match status" value="1"/>
</dbReference>